<dbReference type="EMBL" id="JAFITR010000047">
    <property type="protein sequence ID" value="MBN4066984.1"/>
    <property type="molecule type" value="Genomic_DNA"/>
</dbReference>
<keyword evidence="2" id="KW-0812">Transmembrane</keyword>
<feature type="transmembrane region" description="Helical" evidence="2">
    <location>
        <begin position="143"/>
        <end position="159"/>
    </location>
</feature>
<dbReference type="Proteomes" id="UP000722121">
    <property type="component" value="Unassembled WGS sequence"/>
</dbReference>
<keyword evidence="1" id="KW-0802">TPR repeat</keyword>
<organism evidence="3 4">
    <name type="scientific">Simkania negevensis</name>
    <dbReference type="NCBI Taxonomy" id="83561"/>
    <lineage>
        <taxon>Bacteria</taxon>
        <taxon>Pseudomonadati</taxon>
        <taxon>Chlamydiota</taxon>
        <taxon>Chlamydiia</taxon>
        <taxon>Parachlamydiales</taxon>
        <taxon>Simkaniaceae</taxon>
        <taxon>Simkania</taxon>
    </lineage>
</organism>
<dbReference type="InterPro" id="IPR019734">
    <property type="entry name" value="TPR_rpt"/>
</dbReference>
<evidence type="ECO:0000256" key="1">
    <source>
        <dbReference type="PROSITE-ProRule" id="PRU00339"/>
    </source>
</evidence>
<feature type="transmembrane region" description="Helical" evidence="2">
    <location>
        <begin position="117"/>
        <end position="137"/>
    </location>
</feature>
<reference evidence="3 4" key="1">
    <citation type="submission" date="2021-02" db="EMBL/GenBank/DDBJ databases">
        <title>Activity-based single-cell genomes from oceanic crustal fluid captures similar information to metagenomic and metatranscriptomic surveys with orders of magnitude less sampling.</title>
        <authorList>
            <person name="D'Angelo T.S."/>
            <person name="Orcutt B.N."/>
        </authorList>
    </citation>
    <scope>NUCLEOTIDE SEQUENCE [LARGE SCALE GENOMIC DNA]</scope>
    <source>
        <strain evidence="3">AH-315-G07</strain>
    </source>
</reference>
<name>A0ABS3AS51_9BACT</name>
<feature type="repeat" description="TPR" evidence="1">
    <location>
        <begin position="44"/>
        <end position="77"/>
    </location>
</feature>
<evidence type="ECO:0008006" key="5">
    <source>
        <dbReference type="Google" id="ProtNLM"/>
    </source>
</evidence>
<accession>A0ABS3AS51</accession>
<dbReference type="SMART" id="SM00028">
    <property type="entry name" value="TPR"/>
    <property type="match status" value="1"/>
</dbReference>
<gene>
    <name evidence="3" type="ORF">JYU14_02765</name>
</gene>
<evidence type="ECO:0000313" key="4">
    <source>
        <dbReference type="Proteomes" id="UP000722121"/>
    </source>
</evidence>
<dbReference type="SUPFAM" id="SSF48452">
    <property type="entry name" value="TPR-like"/>
    <property type="match status" value="1"/>
</dbReference>
<proteinExistence type="predicted"/>
<evidence type="ECO:0000256" key="2">
    <source>
        <dbReference type="SAM" id="Phobius"/>
    </source>
</evidence>
<keyword evidence="2" id="KW-0472">Membrane</keyword>
<comment type="caution">
    <text evidence="3">The sequence shown here is derived from an EMBL/GenBank/DDBJ whole genome shotgun (WGS) entry which is preliminary data.</text>
</comment>
<dbReference type="PROSITE" id="PS50005">
    <property type="entry name" value="TPR"/>
    <property type="match status" value="1"/>
</dbReference>
<keyword evidence="2" id="KW-1133">Transmembrane helix</keyword>
<keyword evidence="4" id="KW-1185">Reference proteome</keyword>
<sequence length="229" mass="26495">MQKRLDVAAEEYRQGVKATDTEARGHFIRAVESYQAIEKEGRSGELYYNMGNSYYMLQDYPIALYYYYKASELIPSNRYLKRHIALTKDKLLLPQKERRSLLQRLFFARDLLSSTELFAAVFIFSSFAFLFYSLSIWSRKGRWRTIALLCSIPAVYLLFNEGWFQYVRPISGVVARDSVLYGQSRKKIVDLPAGIKVAIIDVLPSGAWLQVRTEKREEGYLPVGEVLAL</sequence>
<protein>
    <recommendedName>
        <fullName evidence="5">SH3b domain-containing protein</fullName>
    </recommendedName>
</protein>
<dbReference type="InterPro" id="IPR011990">
    <property type="entry name" value="TPR-like_helical_dom_sf"/>
</dbReference>
<dbReference type="Gene3D" id="1.25.40.10">
    <property type="entry name" value="Tetratricopeptide repeat domain"/>
    <property type="match status" value="1"/>
</dbReference>
<evidence type="ECO:0000313" key="3">
    <source>
        <dbReference type="EMBL" id="MBN4066984.1"/>
    </source>
</evidence>